<proteinExistence type="predicted"/>
<evidence type="ECO:0000313" key="2">
    <source>
        <dbReference type="EnsemblMetazoa" id="Aqu2.1.05579_001"/>
    </source>
</evidence>
<dbReference type="AlphaFoldDB" id="A0A1X7STW1"/>
<sequence length="335" mass="37990">MIVELVHIEPGEWIVQSILDGNDLTSKKYQEKYSSYSKTRTWWMDQLIEYPTEKEMKLQRYIQSLHQELQVAHQSKVSLQEALTETNKQGSTFDGNNLVFMNEKLEDALQEKQILTEDIEKLRAAVAYNEVYITELEEEKKQLEEEKRQLEEQLMEKQITKGTGMADPVALNTHRARRNLTVPVSPSKNPTTYSSSSTTITEATALSTGGASISATVDVNKVKNVIDDVLVSHYADLTSLPIEAVPDLANQLFALRLVNNAVKDNPSIKKCIDEFKASLKFMRKLPQVEEHCQKFLSSFIAVRGSYANAAIALGEGWIEAIRNELRFDFNINIDT</sequence>
<dbReference type="InParanoid" id="A0A1X7STW1"/>
<protein>
    <submittedName>
        <fullName evidence="2">Uncharacterized protein</fullName>
    </submittedName>
</protein>
<keyword evidence="1" id="KW-0175">Coiled coil</keyword>
<name>A0A1X7STW1_AMPQE</name>
<accession>A0A1X7STW1</accession>
<dbReference type="EnsemblMetazoa" id="Aqu2.1.05579_001">
    <property type="protein sequence ID" value="Aqu2.1.05579_001"/>
    <property type="gene ID" value="Aqu2.1.05579"/>
</dbReference>
<feature type="coiled-coil region" evidence="1">
    <location>
        <begin position="98"/>
        <end position="160"/>
    </location>
</feature>
<evidence type="ECO:0000256" key="1">
    <source>
        <dbReference type="SAM" id="Coils"/>
    </source>
</evidence>
<organism evidence="2">
    <name type="scientific">Amphimedon queenslandica</name>
    <name type="common">Sponge</name>
    <dbReference type="NCBI Taxonomy" id="400682"/>
    <lineage>
        <taxon>Eukaryota</taxon>
        <taxon>Metazoa</taxon>
        <taxon>Porifera</taxon>
        <taxon>Demospongiae</taxon>
        <taxon>Heteroscleromorpha</taxon>
        <taxon>Haplosclerida</taxon>
        <taxon>Niphatidae</taxon>
        <taxon>Amphimedon</taxon>
    </lineage>
</organism>
<reference evidence="2" key="1">
    <citation type="submission" date="2017-05" db="UniProtKB">
        <authorList>
            <consortium name="EnsemblMetazoa"/>
        </authorList>
    </citation>
    <scope>IDENTIFICATION</scope>
</reference>